<keyword evidence="2" id="KW-0560">Oxidoreductase</keyword>
<proteinExistence type="predicted"/>
<dbReference type="SUPFAM" id="SSF54909">
    <property type="entry name" value="Dimeric alpha+beta barrel"/>
    <property type="match status" value="1"/>
</dbReference>
<gene>
    <name evidence="2" type="ORF">ABUE30_00160</name>
</gene>
<dbReference type="Pfam" id="PF03992">
    <property type="entry name" value="ABM"/>
    <property type="match status" value="1"/>
</dbReference>
<dbReference type="EMBL" id="JBEQCT010000001">
    <property type="protein sequence ID" value="MFM2483507.1"/>
    <property type="molecule type" value="Genomic_DNA"/>
</dbReference>
<evidence type="ECO:0000313" key="3">
    <source>
        <dbReference type="Proteomes" id="UP001629953"/>
    </source>
</evidence>
<reference evidence="2 3" key="1">
    <citation type="journal article" date="2013" name="Int. J. Syst. Evol. Microbiol.">
        <title>Celerinatantimonas yamalensis sp. nov., a cold-adapted diazotrophic bacterium from a cold permafrost brine.</title>
        <authorList>
            <person name="Shcherbakova V."/>
            <person name="Chuvilskaya N."/>
            <person name="Rivkina E."/>
            <person name="Demidov N."/>
            <person name="Uchaeva V."/>
            <person name="Suetin S."/>
            <person name="Suzina N."/>
            <person name="Gilichinsky D."/>
        </authorList>
    </citation>
    <scope>NUCLEOTIDE SEQUENCE [LARGE SCALE GENOMIC DNA]</scope>
    <source>
        <strain evidence="2 3">C7</strain>
    </source>
</reference>
<protein>
    <submittedName>
        <fullName evidence="2">Antibiotic biosynthesis monooxygenase</fullName>
    </submittedName>
</protein>
<dbReference type="InterPro" id="IPR007138">
    <property type="entry name" value="ABM_dom"/>
</dbReference>
<sequence>MSKVILKGFILVPEQDREVVKSELINHKRLTLQEQGCITFSVTKNLNNPLRFDVFEEFVDKAAFEEHQQRVKNSYWGKVTANVERYYEIFE</sequence>
<dbReference type="Proteomes" id="UP001629953">
    <property type="component" value="Unassembled WGS sequence"/>
</dbReference>
<dbReference type="Gene3D" id="3.30.70.100">
    <property type="match status" value="1"/>
</dbReference>
<keyword evidence="3" id="KW-1185">Reference proteome</keyword>
<feature type="domain" description="ABM" evidence="1">
    <location>
        <begin position="13"/>
        <end position="69"/>
    </location>
</feature>
<keyword evidence="2" id="KW-0503">Monooxygenase</keyword>
<dbReference type="GO" id="GO:0004497">
    <property type="term" value="F:monooxygenase activity"/>
    <property type="evidence" value="ECO:0007669"/>
    <property type="project" value="UniProtKB-KW"/>
</dbReference>
<dbReference type="RefSeq" id="WP_408621618.1">
    <property type="nucleotide sequence ID" value="NZ_JBEQCT010000001.1"/>
</dbReference>
<evidence type="ECO:0000313" key="2">
    <source>
        <dbReference type="EMBL" id="MFM2483507.1"/>
    </source>
</evidence>
<organism evidence="2 3">
    <name type="scientific">Celerinatantimonas yamalensis</name>
    <dbReference type="NCBI Taxonomy" id="559956"/>
    <lineage>
        <taxon>Bacteria</taxon>
        <taxon>Pseudomonadati</taxon>
        <taxon>Pseudomonadota</taxon>
        <taxon>Gammaproteobacteria</taxon>
        <taxon>Celerinatantimonadaceae</taxon>
        <taxon>Celerinatantimonas</taxon>
    </lineage>
</organism>
<dbReference type="InterPro" id="IPR011008">
    <property type="entry name" value="Dimeric_a/b-barrel"/>
</dbReference>
<accession>A0ABW9G1Y5</accession>
<name>A0ABW9G1Y5_9GAMM</name>
<comment type="caution">
    <text evidence="2">The sequence shown here is derived from an EMBL/GenBank/DDBJ whole genome shotgun (WGS) entry which is preliminary data.</text>
</comment>
<evidence type="ECO:0000259" key="1">
    <source>
        <dbReference type="Pfam" id="PF03992"/>
    </source>
</evidence>